<gene>
    <name evidence="1" type="ORF">GCM10007170_04780</name>
</gene>
<evidence type="ECO:0000313" key="2">
    <source>
        <dbReference type="Proteomes" id="UP000643279"/>
    </source>
</evidence>
<dbReference type="Proteomes" id="UP000643279">
    <property type="component" value="Unassembled WGS sequence"/>
</dbReference>
<proteinExistence type="predicted"/>
<sequence length="68" mass="7448">MLGALTEVPGKRPCHLLPQFGEVEFGEPSIENAVGIMDLAVAEQVDSGLGHVYQFLKDGVRSEIFYIQ</sequence>
<comment type="caution">
    <text evidence="1">The sequence shown here is derived from an EMBL/GenBank/DDBJ whole genome shotgun (WGS) entry which is preliminary data.</text>
</comment>
<name>A0ABQ2AI62_9MICC</name>
<evidence type="ECO:0000313" key="1">
    <source>
        <dbReference type="EMBL" id="GGH90609.1"/>
    </source>
</evidence>
<reference evidence="2" key="1">
    <citation type="journal article" date="2019" name="Int. J. Syst. Evol. Microbiol.">
        <title>The Global Catalogue of Microorganisms (GCM) 10K type strain sequencing project: providing services to taxonomists for standard genome sequencing and annotation.</title>
        <authorList>
            <consortium name="The Broad Institute Genomics Platform"/>
            <consortium name="The Broad Institute Genome Sequencing Center for Infectious Disease"/>
            <person name="Wu L."/>
            <person name="Ma J."/>
        </authorList>
    </citation>
    <scope>NUCLEOTIDE SEQUENCE [LARGE SCALE GENOMIC DNA]</scope>
    <source>
        <strain evidence="2">CGMCC 1.12778</strain>
    </source>
</reference>
<keyword evidence="2" id="KW-1185">Reference proteome</keyword>
<dbReference type="EMBL" id="BMFW01000002">
    <property type="protein sequence ID" value="GGH90609.1"/>
    <property type="molecule type" value="Genomic_DNA"/>
</dbReference>
<organism evidence="1 2">
    <name type="scientific">Arthrobacter liuii</name>
    <dbReference type="NCBI Taxonomy" id="1476996"/>
    <lineage>
        <taxon>Bacteria</taxon>
        <taxon>Bacillati</taxon>
        <taxon>Actinomycetota</taxon>
        <taxon>Actinomycetes</taxon>
        <taxon>Micrococcales</taxon>
        <taxon>Micrococcaceae</taxon>
        <taxon>Arthrobacter</taxon>
    </lineage>
</organism>
<accession>A0ABQ2AI62</accession>
<protein>
    <submittedName>
        <fullName evidence="1">Uncharacterized protein</fullName>
    </submittedName>
</protein>